<proteinExistence type="predicted"/>
<dbReference type="Proteomes" id="UP000233556">
    <property type="component" value="Unassembled WGS sequence"/>
</dbReference>
<accession>A0A2I0UED3</accession>
<evidence type="ECO:0000313" key="2">
    <source>
        <dbReference type="Proteomes" id="UP000233556"/>
    </source>
</evidence>
<gene>
    <name evidence="1" type="ORF">llap_5286</name>
</gene>
<protein>
    <submittedName>
        <fullName evidence="1">Uncharacterized protein</fullName>
    </submittedName>
</protein>
<evidence type="ECO:0000313" key="1">
    <source>
        <dbReference type="EMBL" id="PKU44417.1"/>
    </source>
</evidence>
<reference evidence="2" key="1">
    <citation type="submission" date="2017-11" db="EMBL/GenBank/DDBJ databases">
        <authorList>
            <person name="Lima N.C."/>
            <person name="Parody-Merino A.M."/>
            <person name="Battley P.F."/>
            <person name="Fidler A.E."/>
            <person name="Prosdocimi F."/>
        </authorList>
    </citation>
    <scope>NUCLEOTIDE SEQUENCE [LARGE SCALE GENOMIC DNA]</scope>
</reference>
<organism evidence="1 2">
    <name type="scientific">Limosa lapponica baueri</name>
    <dbReference type="NCBI Taxonomy" id="1758121"/>
    <lineage>
        <taxon>Eukaryota</taxon>
        <taxon>Metazoa</taxon>
        <taxon>Chordata</taxon>
        <taxon>Craniata</taxon>
        <taxon>Vertebrata</taxon>
        <taxon>Euteleostomi</taxon>
        <taxon>Archelosauria</taxon>
        <taxon>Archosauria</taxon>
        <taxon>Dinosauria</taxon>
        <taxon>Saurischia</taxon>
        <taxon>Theropoda</taxon>
        <taxon>Coelurosauria</taxon>
        <taxon>Aves</taxon>
        <taxon>Neognathae</taxon>
        <taxon>Neoaves</taxon>
        <taxon>Charadriiformes</taxon>
        <taxon>Scolopacidae</taxon>
        <taxon>Limosa</taxon>
    </lineage>
</organism>
<name>A0A2I0UED3_LIMLA</name>
<reference evidence="2" key="2">
    <citation type="submission" date="2017-12" db="EMBL/GenBank/DDBJ databases">
        <title>Genome sequence of the Bar-tailed Godwit (Limosa lapponica baueri).</title>
        <authorList>
            <person name="Lima N.C.B."/>
            <person name="Parody-Merino A.M."/>
            <person name="Battley P.F."/>
            <person name="Fidler A.E."/>
            <person name="Prosdocimi F."/>
        </authorList>
    </citation>
    <scope>NUCLEOTIDE SEQUENCE [LARGE SCALE GENOMIC DNA]</scope>
</reference>
<dbReference type="EMBL" id="KZ505829">
    <property type="protein sequence ID" value="PKU44417.1"/>
    <property type="molecule type" value="Genomic_DNA"/>
</dbReference>
<sequence>MTVYTDFSSLGAESGVAAKFQLNETSLDPGGMRKTKRTPIAIFSFCNALQTLHIKPLFILRIMVQLLKHRKVSFSNVSNPVKDSLKETASNPGFVQIRKFEQGKEPIVPETLPISGRELECHREIPTVHYQGSLIQRVLYALYGTEQIVYYSEYNEDREQTVLTGDLGVRTEQG</sequence>
<dbReference type="AlphaFoldDB" id="A0A2I0UED3"/>
<keyword evidence="2" id="KW-1185">Reference proteome</keyword>